<keyword evidence="5" id="KW-1133">Transmembrane helix</keyword>
<keyword evidence="3" id="KW-1015">Disulfide bond</keyword>
<dbReference type="RefSeq" id="WP_381510826.1">
    <property type="nucleotide sequence ID" value="NZ_JBHUEL010000002.1"/>
</dbReference>
<keyword evidence="4" id="KW-0676">Redox-active center</keyword>
<evidence type="ECO:0000256" key="3">
    <source>
        <dbReference type="ARBA" id="ARBA00023157"/>
    </source>
</evidence>
<dbReference type="InterPro" id="IPR001853">
    <property type="entry name" value="DSBA-like_thioredoxin_dom"/>
</dbReference>
<dbReference type="Proteomes" id="UP001597215">
    <property type="component" value="Unassembled WGS sequence"/>
</dbReference>
<dbReference type="SUPFAM" id="SSF52833">
    <property type="entry name" value="Thioredoxin-like"/>
    <property type="match status" value="1"/>
</dbReference>
<evidence type="ECO:0000256" key="2">
    <source>
        <dbReference type="ARBA" id="ARBA00023002"/>
    </source>
</evidence>
<protein>
    <submittedName>
        <fullName evidence="7">DsbA family protein</fullName>
    </submittedName>
</protein>
<dbReference type="Pfam" id="PF01323">
    <property type="entry name" value="DSBA"/>
    <property type="match status" value="1"/>
</dbReference>
<evidence type="ECO:0000313" key="8">
    <source>
        <dbReference type="Proteomes" id="UP001597215"/>
    </source>
</evidence>
<dbReference type="EMBL" id="JBHUEL010000002">
    <property type="protein sequence ID" value="MFD1765521.1"/>
    <property type="molecule type" value="Genomic_DNA"/>
</dbReference>
<evidence type="ECO:0000313" key="7">
    <source>
        <dbReference type="EMBL" id="MFD1765521.1"/>
    </source>
</evidence>
<dbReference type="Gene3D" id="3.40.30.10">
    <property type="entry name" value="Glutaredoxin"/>
    <property type="match status" value="1"/>
</dbReference>
<keyword evidence="2" id="KW-0560">Oxidoreductase</keyword>
<dbReference type="Pfam" id="PF18312">
    <property type="entry name" value="ScsC_N"/>
    <property type="match status" value="1"/>
</dbReference>
<gene>
    <name evidence="7" type="ORF">ACFSAG_01525</name>
</gene>
<keyword evidence="5" id="KW-0472">Membrane</keyword>
<keyword evidence="8" id="KW-1185">Reference proteome</keyword>
<organism evidence="7 8">
    <name type="scientific">Sphingorhabdus buctiana</name>
    <dbReference type="NCBI Taxonomy" id="1508805"/>
    <lineage>
        <taxon>Bacteria</taxon>
        <taxon>Pseudomonadati</taxon>
        <taxon>Pseudomonadota</taxon>
        <taxon>Alphaproteobacteria</taxon>
        <taxon>Sphingomonadales</taxon>
        <taxon>Sphingomonadaceae</taxon>
        <taxon>Sphingorhabdus</taxon>
    </lineage>
</organism>
<feature type="transmembrane region" description="Helical" evidence="5">
    <location>
        <begin position="12"/>
        <end position="31"/>
    </location>
</feature>
<evidence type="ECO:0000256" key="1">
    <source>
        <dbReference type="ARBA" id="ARBA00022729"/>
    </source>
</evidence>
<feature type="domain" description="Thioredoxin" evidence="6">
    <location>
        <begin position="95"/>
        <end position="268"/>
    </location>
</feature>
<dbReference type="InterPro" id="IPR041205">
    <property type="entry name" value="ScsC_N"/>
</dbReference>
<accession>A0ABW4MBR5</accession>
<keyword evidence="5" id="KW-0812">Transmembrane</keyword>
<evidence type="ECO:0000259" key="6">
    <source>
        <dbReference type="PROSITE" id="PS51352"/>
    </source>
</evidence>
<evidence type="ECO:0000256" key="5">
    <source>
        <dbReference type="SAM" id="Phobius"/>
    </source>
</evidence>
<proteinExistence type="predicted"/>
<comment type="caution">
    <text evidence="7">The sequence shown here is derived from an EMBL/GenBank/DDBJ whole genome shotgun (WGS) entry which is preliminary data.</text>
</comment>
<keyword evidence="1" id="KW-0732">Signal</keyword>
<reference evidence="8" key="1">
    <citation type="journal article" date="2019" name="Int. J. Syst. Evol. Microbiol.">
        <title>The Global Catalogue of Microorganisms (GCM) 10K type strain sequencing project: providing services to taxonomists for standard genome sequencing and annotation.</title>
        <authorList>
            <consortium name="The Broad Institute Genomics Platform"/>
            <consortium name="The Broad Institute Genome Sequencing Center for Infectious Disease"/>
            <person name="Wu L."/>
            <person name="Ma J."/>
        </authorList>
    </citation>
    <scope>NUCLEOTIDE SEQUENCE [LARGE SCALE GENOMIC DNA]</scope>
    <source>
        <strain evidence="8">CGMCC 1.12449</strain>
    </source>
</reference>
<dbReference type="PANTHER" id="PTHR13887">
    <property type="entry name" value="GLUTATHIONE S-TRANSFERASE KAPPA"/>
    <property type="match status" value="1"/>
</dbReference>
<dbReference type="PROSITE" id="PS51352">
    <property type="entry name" value="THIOREDOXIN_2"/>
    <property type="match status" value="1"/>
</dbReference>
<dbReference type="CDD" id="cd03023">
    <property type="entry name" value="DsbA_Com1_like"/>
    <property type="match status" value="1"/>
</dbReference>
<dbReference type="InterPro" id="IPR036249">
    <property type="entry name" value="Thioredoxin-like_sf"/>
</dbReference>
<sequence length="270" mass="28892">MDQSQTNARLPLIFALIAALMLLGAGLYFFTDKEEVERGDKAAYAAADAEKAISAAGISKTERAATEAIVRAYILENPEIITEAVEILQKREMAKRMGSAGNALTTPFPGAVGGNPKGSITVVEFTDYNCGFCRSSVADLNRLMASEKDVRIVYRELPILSPTSRDAARWALAAAKQGKHKAFHDAMFAAGPANEQTITAAARRAGLDMARAAKDAASEEVNAEIERNLSMMQQIGFSGTPTFIIGDQMLEGALGYDALKAAVDRARKKG</sequence>
<dbReference type="InterPro" id="IPR013766">
    <property type="entry name" value="Thioredoxin_domain"/>
</dbReference>
<dbReference type="PANTHER" id="PTHR13887:SF14">
    <property type="entry name" value="DISULFIDE BOND FORMATION PROTEIN D"/>
    <property type="match status" value="1"/>
</dbReference>
<evidence type="ECO:0000256" key="4">
    <source>
        <dbReference type="ARBA" id="ARBA00023284"/>
    </source>
</evidence>
<name>A0ABW4MBR5_9SPHN</name>